<evidence type="ECO:0000313" key="1">
    <source>
        <dbReference type="EMBL" id="KAK9833295.1"/>
    </source>
</evidence>
<reference evidence="1 2" key="1">
    <citation type="journal article" date="2024" name="Nat. Commun.">
        <title>Phylogenomics reveals the evolutionary origins of lichenization in chlorophyte algae.</title>
        <authorList>
            <person name="Puginier C."/>
            <person name="Libourel C."/>
            <person name="Otte J."/>
            <person name="Skaloud P."/>
            <person name="Haon M."/>
            <person name="Grisel S."/>
            <person name="Petersen M."/>
            <person name="Berrin J.G."/>
            <person name="Delaux P.M."/>
            <person name="Dal Grande F."/>
            <person name="Keller J."/>
        </authorList>
    </citation>
    <scope>NUCLEOTIDE SEQUENCE [LARGE SCALE GENOMIC DNA]</scope>
    <source>
        <strain evidence="1 2">SAG 245.80</strain>
    </source>
</reference>
<accession>A0AAW1RGP8</accession>
<dbReference type="PANTHER" id="PTHR34407:SF1">
    <property type="entry name" value="SGNH HYDROLASE-TYPE ESTERASE DOMAIN-CONTAINING PROTEIN"/>
    <property type="match status" value="1"/>
</dbReference>
<comment type="caution">
    <text evidence="1">The sequence shown here is derived from an EMBL/GenBank/DDBJ whole genome shotgun (WGS) entry which is preliminary data.</text>
</comment>
<protein>
    <recommendedName>
        <fullName evidence="3">SGNH hydrolase-type esterase domain-containing protein</fullName>
    </recommendedName>
</protein>
<evidence type="ECO:0008006" key="3">
    <source>
        <dbReference type="Google" id="ProtNLM"/>
    </source>
</evidence>
<proteinExistence type="predicted"/>
<sequence length="325" mass="35789">MLGGLVEIGAELRSKNEAYYAHICQWINETFPVKPGAGSHVFHNAARSATGSPYFASCLQDQVTDQNVDLVFVQFDVNDGHKAPYMNNGHRRSLEVLLEQHRAAWYMADLVIGLLQNNAAAATLFPAGEADAAASAAVLPEPMLPGNWDVATGVCLHDELLHAATLPGDQSGFAWVDDTTSYGTHRWGWVSEHIGAFMDLQVDTSMPGMPAERGAWLSVAVLMSYQRMGTAMLECMRNCECKAMRIDALWKHHMCIKEHGHIKVTPSTECVVRFTNVAPERAGGNRFKLEAATVRPGSYYMGEGLYHFGSERYAENGPPMTQERV</sequence>
<organism evidence="1 2">
    <name type="scientific">Elliptochloris bilobata</name>
    <dbReference type="NCBI Taxonomy" id="381761"/>
    <lineage>
        <taxon>Eukaryota</taxon>
        <taxon>Viridiplantae</taxon>
        <taxon>Chlorophyta</taxon>
        <taxon>core chlorophytes</taxon>
        <taxon>Trebouxiophyceae</taxon>
        <taxon>Trebouxiophyceae incertae sedis</taxon>
        <taxon>Elliptochloris clade</taxon>
        <taxon>Elliptochloris</taxon>
    </lineage>
</organism>
<keyword evidence="2" id="KW-1185">Reference proteome</keyword>
<dbReference type="PANTHER" id="PTHR34407">
    <property type="entry name" value="EXPRESSED PROTEIN"/>
    <property type="match status" value="1"/>
</dbReference>
<evidence type="ECO:0000313" key="2">
    <source>
        <dbReference type="Proteomes" id="UP001445335"/>
    </source>
</evidence>
<dbReference type="SUPFAM" id="SSF52266">
    <property type="entry name" value="SGNH hydrolase"/>
    <property type="match status" value="1"/>
</dbReference>
<dbReference type="EMBL" id="JALJOU010000037">
    <property type="protein sequence ID" value="KAK9833295.1"/>
    <property type="molecule type" value="Genomic_DNA"/>
</dbReference>
<name>A0AAW1RGP8_9CHLO</name>
<dbReference type="AlphaFoldDB" id="A0AAW1RGP8"/>
<gene>
    <name evidence="1" type="ORF">WJX81_004179</name>
</gene>
<dbReference type="Proteomes" id="UP001445335">
    <property type="component" value="Unassembled WGS sequence"/>
</dbReference>